<evidence type="ECO:0000256" key="10">
    <source>
        <dbReference type="NCBIfam" id="TIGR00187"/>
    </source>
</evidence>
<dbReference type="Gene3D" id="2.40.30.20">
    <property type="match status" value="2"/>
</dbReference>
<evidence type="ECO:0000256" key="8">
    <source>
        <dbReference type="ARBA" id="ARBA00022679"/>
    </source>
</evidence>
<dbReference type="PIRSF" id="PIRSF000498">
    <property type="entry name" value="Riboflavin_syn_A"/>
    <property type="match status" value="1"/>
</dbReference>
<evidence type="ECO:0000256" key="9">
    <source>
        <dbReference type="ARBA" id="ARBA00022737"/>
    </source>
</evidence>
<dbReference type="InterPro" id="IPR001783">
    <property type="entry name" value="Lumazine-bd"/>
</dbReference>
<sequence length="240" mass="25792">MSKTLGVVLSWRSLSNERQIEYPAPILNRPCPFMFTGLIETLADVVAIDDQPPGKRITVAAPAFCSDDGTPGASIGDSIAINGCCLTVVEIEAERFSFEAGEETLQRTNLGQLHPGESRVNLERALAVGDRLGGHYVTGHVDAIGKLTQRTDDPPWSHLKFSIPGQYIHQIVAKGSITVDGISLTVVDVGDADDAYFTVALIPHTLAATTLGHCIVGDTVNLETDILAKYVQRSLQQRGN</sequence>
<gene>
    <name evidence="13" type="primary">ribE</name>
    <name evidence="13" type="ORF">Poly21_43890</name>
</gene>
<dbReference type="GO" id="GO:0004746">
    <property type="term" value="F:riboflavin synthase activity"/>
    <property type="evidence" value="ECO:0007669"/>
    <property type="project" value="UniProtKB-UniRule"/>
</dbReference>
<evidence type="ECO:0000259" key="12">
    <source>
        <dbReference type="PROSITE" id="PS51177"/>
    </source>
</evidence>
<dbReference type="FunFam" id="2.40.30.20:FF:000003">
    <property type="entry name" value="Riboflavin synthase, alpha subunit"/>
    <property type="match status" value="1"/>
</dbReference>
<comment type="function">
    <text evidence="2">Catalyzes the dismutation of two molecules of 6,7-dimethyl-8-ribityllumazine, resulting in the formation of riboflavin and 5-amino-6-(D-ribitylamino)uracil.</text>
</comment>
<feature type="repeat" description="Lumazine-binding" evidence="11">
    <location>
        <begin position="34"/>
        <end position="135"/>
    </location>
</feature>
<evidence type="ECO:0000256" key="3">
    <source>
        <dbReference type="ARBA" id="ARBA00004887"/>
    </source>
</evidence>
<evidence type="ECO:0000256" key="5">
    <source>
        <dbReference type="ARBA" id="ARBA00012827"/>
    </source>
</evidence>
<feature type="domain" description="Lumazine-binding" evidence="12">
    <location>
        <begin position="136"/>
        <end position="235"/>
    </location>
</feature>
<evidence type="ECO:0000256" key="7">
    <source>
        <dbReference type="ARBA" id="ARBA00022619"/>
    </source>
</evidence>
<dbReference type="EC" id="2.5.1.9" evidence="5 10"/>
<accession>A0A5C6BE66</accession>
<evidence type="ECO:0000256" key="2">
    <source>
        <dbReference type="ARBA" id="ARBA00002803"/>
    </source>
</evidence>
<dbReference type="PANTHER" id="PTHR21098">
    <property type="entry name" value="RIBOFLAVIN SYNTHASE ALPHA CHAIN"/>
    <property type="match status" value="1"/>
</dbReference>
<keyword evidence="7" id="KW-0686">Riboflavin biosynthesis</keyword>
<dbReference type="Pfam" id="PF00677">
    <property type="entry name" value="Lum_binding"/>
    <property type="match status" value="2"/>
</dbReference>
<dbReference type="InterPro" id="IPR023366">
    <property type="entry name" value="ATP_synth_asu-like_sf"/>
</dbReference>
<dbReference type="SUPFAM" id="SSF63380">
    <property type="entry name" value="Riboflavin synthase domain-like"/>
    <property type="match status" value="2"/>
</dbReference>
<dbReference type="Proteomes" id="UP000319908">
    <property type="component" value="Unassembled WGS sequence"/>
</dbReference>
<evidence type="ECO:0000313" key="14">
    <source>
        <dbReference type="Proteomes" id="UP000319908"/>
    </source>
</evidence>
<reference evidence="13 14" key="1">
    <citation type="journal article" date="2020" name="Antonie Van Leeuwenhoek">
        <title>Rhodopirellula heiligendammensis sp. nov., Rhodopirellula pilleata sp. nov., and Rhodopirellula solitaria sp. nov. isolated from natural or artificial marine surfaces in Northern Germany and California, USA, and emended description of the genus Rhodopirellula.</title>
        <authorList>
            <person name="Kallscheuer N."/>
            <person name="Wiegand S."/>
            <person name="Jogler M."/>
            <person name="Boedeker C."/>
            <person name="Peeters S.H."/>
            <person name="Rast P."/>
            <person name="Heuer A."/>
            <person name="Jetten M.S.M."/>
            <person name="Rohde M."/>
            <person name="Jogler C."/>
        </authorList>
    </citation>
    <scope>NUCLEOTIDE SEQUENCE [LARGE SCALE GENOMIC DNA]</scope>
    <source>
        <strain evidence="13 14">Poly21</strain>
    </source>
</reference>
<dbReference type="NCBIfam" id="NF009566">
    <property type="entry name" value="PRK13020.1"/>
    <property type="match status" value="1"/>
</dbReference>
<evidence type="ECO:0000313" key="13">
    <source>
        <dbReference type="EMBL" id="TWU10485.1"/>
    </source>
</evidence>
<comment type="caution">
    <text evidence="13">The sequence shown here is derived from an EMBL/GenBank/DDBJ whole genome shotgun (WGS) entry which is preliminary data.</text>
</comment>
<keyword evidence="14" id="KW-1185">Reference proteome</keyword>
<evidence type="ECO:0000256" key="6">
    <source>
        <dbReference type="ARBA" id="ARBA00013950"/>
    </source>
</evidence>
<evidence type="ECO:0000256" key="11">
    <source>
        <dbReference type="PROSITE-ProRule" id="PRU00524"/>
    </source>
</evidence>
<feature type="repeat" description="Lumazine-binding" evidence="11">
    <location>
        <begin position="136"/>
        <end position="235"/>
    </location>
</feature>
<dbReference type="NCBIfam" id="NF006767">
    <property type="entry name" value="PRK09289.1"/>
    <property type="match status" value="1"/>
</dbReference>
<protein>
    <recommendedName>
        <fullName evidence="6 10">Riboflavin synthase</fullName>
        <ecNumber evidence="5 10">2.5.1.9</ecNumber>
    </recommendedName>
</protein>
<keyword evidence="8 13" id="KW-0808">Transferase</keyword>
<dbReference type="CDD" id="cd00402">
    <property type="entry name" value="Riboflavin_synthase_like"/>
    <property type="match status" value="1"/>
</dbReference>
<dbReference type="PROSITE" id="PS51177">
    <property type="entry name" value="LUMAZINE_BIND"/>
    <property type="match status" value="2"/>
</dbReference>
<dbReference type="AlphaFoldDB" id="A0A5C6BE66"/>
<name>A0A5C6BE66_9BACT</name>
<organism evidence="13 14">
    <name type="scientific">Allorhodopirellula heiligendammensis</name>
    <dbReference type="NCBI Taxonomy" id="2714739"/>
    <lineage>
        <taxon>Bacteria</taxon>
        <taxon>Pseudomonadati</taxon>
        <taxon>Planctomycetota</taxon>
        <taxon>Planctomycetia</taxon>
        <taxon>Pirellulales</taxon>
        <taxon>Pirellulaceae</taxon>
        <taxon>Allorhodopirellula</taxon>
    </lineage>
</organism>
<dbReference type="InterPro" id="IPR026017">
    <property type="entry name" value="Lumazine-bd_dom"/>
</dbReference>
<comment type="catalytic activity">
    <reaction evidence="1">
        <text>2 6,7-dimethyl-8-(1-D-ribityl)lumazine + H(+) = 5-amino-6-(D-ribitylamino)uracil + riboflavin</text>
        <dbReference type="Rhea" id="RHEA:20772"/>
        <dbReference type="ChEBI" id="CHEBI:15378"/>
        <dbReference type="ChEBI" id="CHEBI:15934"/>
        <dbReference type="ChEBI" id="CHEBI:57986"/>
        <dbReference type="ChEBI" id="CHEBI:58201"/>
        <dbReference type="EC" id="2.5.1.9"/>
    </reaction>
</comment>
<dbReference type="FunFam" id="2.40.30.20:FF:000004">
    <property type="entry name" value="Riboflavin synthase, alpha subunit"/>
    <property type="match status" value="1"/>
</dbReference>
<comment type="subunit">
    <text evidence="4">Homotrimer.</text>
</comment>
<evidence type="ECO:0000256" key="1">
    <source>
        <dbReference type="ARBA" id="ARBA00000968"/>
    </source>
</evidence>
<feature type="domain" description="Lumazine-binding" evidence="12">
    <location>
        <begin position="34"/>
        <end position="135"/>
    </location>
</feature>
<dbReference type="PANTHER" id="PTHR21098:SF12">
    <property type="entry name" value="RIBOFLAVIN SYNTHASE"/>
    <property type="match status" value="1"/>
</dbReference>
<keyword evidence="9" id="KW-0677">Repeat</keyword>
<dbReference type="EMBL" id="SJPU01000003">
    <property type="protein sequence ID" value="TWU10485.1"/>
    <property type="molecule type" value="Genomic_DNA"/>
</dbReference>
<dbReference type="GO" id="GO:0009231">
    <property type="term" value="P:riboflavin biosynthetic process"/>
    <property type="evidence" value="ECO:0007669"/>
    <property type="project" value="UniProtKB-KW"/>
</dbReference>
<evidence type="ECO:0000256" key="4">
    <source>
        <dbReference type="ARBA" id="ARBA00011233"/>
    </source>
</evidence>
<dbReference type="InterPro" id="IPR017938">
    <property type="entry name" value="Riboflavin_synthase-like_b-brl"/>
</dbReference>
<proteinExistence type="predicted"/>
<dbReference type="NCBIfam" id="TIGR00187">
    <property type="entry name" value="ribE"/>
    <property type="match status" value="1"/>
</dbReference>
<comment type="pathway">
    <text evidence="3">Cofactor biosynthesis; riboflavin biosynthesis; riboflavin from 2-hydroxy-3-oxobutyl phosphate and 5-amino-6-(D-ribitylamino)uracil: step 2/2.</text>
</comment>